<accession>K6WYL0</accession>
<evidence type="ECO:0000313" key="3">
    <source>
        <dbReference type="Proteomes" id="UP000006334"/>
    </source>
</evidence>
<dbReference type="Proteomes" id="UP000006334">
    <property type="component" value="Unassembled WGS sequence"/>
</dbReference>
<feature type="chain" id="PRO_5005687385" evidence="1">
    <location>
        <begin position="32"/>
        <end position="98"/>
    </location>
</feature>
<keyword evidence="1" id="KW-0732">Signal</keyword>
<dbReference type="EMBL" id="BAEN01000021">
    <property type="protein sequence ID" value="GAC13544.1"/>
    <property type="molecule type" value="Genomic_DNA"/>
</dbReference>
<dbReference type="AlphaFoldDB" id="K6WYL0"/>
<gene>
    <name evidence="2" type="ORF">GLIP_0901</name>
</gene>
<dbReference type="STRING" id="1127673.GLIP_0901"/>
<evidence type="ECO:0000256" key="1">
    <source>
        <dbReference type="SAM" id="SignalP"/>
    </source>
</evidence>
<sequence length="98" mass="10908">MKIIERKNMKKLKFITLAIVANLSVLSNANANETIDISLSLTHTIDTLLQQNIEDLQPLNLAEETKLLIVSNTANKDLNGFEMKDAEKVNNNAAKLTE</sequence>
<comment type="caution">
    <text evidence="2">The sequence shown here is derived from an EMBL/GenBank/DDBJ whole genome shotgun (WGS) entry which is preliminary data.</text>
</comment>
<name>K6WYL0_9ALTE</name>
<reference evidence="2 3" key="1">
    <citation type="journal article" date="2017" name="Antonie Van Leeuwenhoek">
        <title>Rhizobium rhizosphaerae sp. nov., a novel species isolated from rice rhizosphere.</title>
        <authorList>
            <person name="Zhao J.J."/>
            <person name="Zhang J."/>
            <person name="Zhang R.J."/>
            <person name="Zhang C.W."/>
            <person name="Yin H.Q."/>
            <person name="Zhang X.X."/>
        </authorList>
    </citation>
    <scope>NUCLEOTIDE SEQUENCE [LARGE SCALE GENOMIC DNA]</scope>
    <source>
        <strain evidence="2 3">E3</strain>
    </source>
</reference>
<proteinExistence type="predicted"/>
<feature type="signal peptide" evidence="1">
    <location>
        <begin position="1"/>
        <end position="31"/>
    </location>
</feature>
<protein>
    <submittedName>
        <fullName evidence="2">Uncharacterized protein</fullName>
    </submittedName>
</protein>
<keyword evidence="3" id="KW-1185">Reference proteome</keyword>
<evidence type="ECO:0000313" key="2">
    <source>
        <dbReference type="EMBL" id="GAC13544.1"/>
    </source>
</evidence>
<organism evidence="2 3">
    <name type="scientific">Aliiglaciecola lipolytica E3</name>
    <dbReference type="NCBI Taxonomy" id="1127673"/>
    <lineage>
        <taxon>Bacteria</taxon>
        <taxon>Pseudomonadati</taxon>
        <taxon>Pseudomonadota</taxon>
        <taxon>Gammaproteobacteria</taxon>
        <taxon>Alteromonadales</taxon>
        <taxon>Alteromonadaceae</taxon>
        <taxon>Aliiglaciecola</taxon>
    </lineage>
</organism>